<accession>A0A3M0FV86</accession>
<evidence type="ECO:0000256" key="2">
    <source>
        <dbReference type="PIRNR" id="PIRNR029218"/>
    </source>
</evidence>
<keyword evidence="4" id="KW-1185">Reference proteome</keyword>
<evidence type="ECO:0000313" key="4">
    <source>
        <dbReference type="Proteomes" id="UP000281985"/>
    </source>
</evidence>
<reference evidence="3 4" key="1">
    <citation type="submission" date="2018-10" db="EMBL/GenBank/DDBJ databases">
        <title>Dokdonia luteus sp. nov., isolated from sea water.</title>
        <authorList>
            <person name="Zhou L.Y."/>
            <person name="Du Z.J."/>
        </authorList>
    </citation>
    <scope>NUCLEOTIDE SEQUENCE [LARGE SCALE GENOMIC DNA]</scope>
    <source>
        <strain evidence="3 4">SH27</strain>
    </source>
</reference>
<dbReference type="OrthoDB" id="7173315at2"/>
<dbReference type="PIRSF" id="PIRSF029218">
    <property type="entry name" value="ParE"/>
    <property type="match status" value="1"/>
</dbReference>
<dbReference type="InterPro" id="IPR028344">
    <property type="entry name" value="ParE1/4"/>
</dbReference>
<dbReference type="EMBL" id="REFV01000017">
    <property type="protein sequence ID" value="RMB56415.1"/>
    <property type="molecule type" value="Genomic_DNA"/>
</dbReference>
<sequence>MKHSYELSLQAQDDLMDIFIFSIGEFGVDQAEKYRDGLLKLLDQLVEFPFEGISRPEINKDVRSMVYVSHTIYYSIGTSKLFIERILHQSRDTPAHF</sequence>
<evidence type="ECO:0000313" key="3">
    <source>
        <dbReference type="EMBL" id="RMB56415.1"/>
    </source>
</evidence>
<dbReference type="RefSeq" id="WP_121918403.1">
    <property type="nucleotide sequence ID" value="NZ_REFV01000017.1"/>
</dbReference>
<comment type="similarity">
    <text evidence="2">Belongs to the RelE toxin family.</text>
</comment>
<dbReference type="InterPro" id="IPR035093">
    <property type="entry name" value="RelE/ParE_toxin_dom_sf"/>
</dbReference>
<dbReference type="Pfam" id="PF05016">
    <property type="entry name" value="ParE_toxin"/>
    <property type="match status" value="1"/>
</dbReference>
<comment type="caution">
    <text evidence="3">The sequence shown here is derived from an EMBL/GenBank/DDBJ whole genome shotgun (WGS) entry which is preliminary data.</text>
</comment>
<proteinExistence type="inferred from homology"/>
<dbReference type="InterPro" id="IPR007712">
    <property type="entry name" value="RelE/ParE_toxin"/>
</dbReference>
<dbReference type="Proteomes" id="UP000281985">
    <property type="component" value="Unassembled WGS sequence"/>
</dbReference>
<evidence type="ECO:0000256" key="1">
    <source>
        <dbReference type="ARBA" id="ARBA00022649"/>
    </source>
</evidence>
<keyword evidence="1" id="KW-1277">Toxin-antitoxin system</keyword>
<dbReference type="Gene3D" id="3.30.2310.20">
    <property type="entry name" value="RelE-like"/>
    <property type="match status" value="1"/>
</dbReference>
<dbReference type="AlphaFoldDB" id="A0A3M0FV86"/>
<name>A0A3M0FV86_9FLAO</name>
<protein>
    <recommendedName>
        <fullName evidence="2">Toxin</fullName>
    </recommendedName>
</protein>
<gene>
    <name evidence="3" type="ORF">EAX61_14350</name>
</gene>
<organism evidence="3 4">
    <name type="scientific">Dokdonia sinensis</name>
    <dbReference type="NCBI Taxonomy" id="2479847"/>
    <lineage>
        <taxon>Bacteria</taxon>
        <taxon>Pseudomonadati</taxon>
        <taxon>Bacteroidota</taxon>
        <taxon>Flavobacteriia</taxon>
        <taxon>Flavobacteriales</taxon>
        <taxon>Flavobacteriaceae</taxon>
        <taxon>Dokdonia</taxon>
    </lineage>
</organism>